<gene>
    <name evidence="2" type="ORF">LuPra_05604</name>
</gene>
<dbReference type="RefSeq" id="WP_110173796.1">
    <property type="nucleotide sequence ID" value="NZ_CP015136.1"/>
</dbReference>
<evidence type="ECO:0000313" key="3">
    <source>
        <dbReference type="Proteomes" id="UP000076079"/>
    </source>
</evidence>
<dbReference type="InterPro" id="IPR001509">
    <property type="entry name" value="Epimerase_deHydtase"/>
</dbReference>
<dbReference type="GO" id="GO:0004029">
    <property type="term" value="F:aldehyde dehydrogenase (NAD+) activity"/>
    <property type="evidence" value="ECO:0007669"/>
    <property type="project" value="TreeGrafter"/>
</dbReference>
<accession>A0A143PVD0</accession>
<dbReference type="InterPro" id="IPR036291">
    <property type="entry name" value="NAD(P)-bd_dom_sf"/>
</dbReference>
<reference evidence="3" key="2">
    <citation type="submission" date="2016-04" db="EMBL/GenBank/DDBJ databases">
        <title>First Complete Genome Sequence of a Subdivision 6 Acidobacterium.</title>
        <authorList>
            <person name="Huang S."/>
            <person name="Vieira S."/>
            <person name="Bunk B."/>
            <person name="Riedel T."/>
            <person name="Sproeer C."/>
            <person name="Overmann J."/>
        </authorList>
    </citation>
    <scope>NUCLEOTIDE SEQUENCE [LARGE SCALE GENOMIC DNA]</scope>
    <source>
        <strain evidence="3">DSM 100886 HEG_-6_39</strain>
    </source>
</reference>
<dbReference type="PANTHER" id="PTHR48079">
    <property type="entry name" value="PROTEIN YEEZ"/>
    <property type="match status" value="1"/>
</dbReference>
<reference evidence="2 3" key="1">
    <citation type="journal article" date="2016" name="Genome Announc.">
        <title>First Complete Genome Sequence of a Subdivision 6 Acidobacterium Strain.</title>
        <authorList>
            <person name="Huang S."/>
            <person name="Vieira S."/>
            <person name="Bunk B."/>
            <person name="Riedel T."/>
            <person name="Sproer C."/>
            <person name="Overmann J."/>
        </authorList>
    </citation>
    <scope>NUCLEOTIDE SEQUENCE [LARGE SCALE GENOMIC DNA]</scope>
    <source>
        <strain evidence="3">DSM 100886 HEG_-6_39</strain>
    </source>
</reference>
<dbReference type="EMBL" id="CP015136">
    <property type="protein sequence ID" value="AMY12331.1"/>
    <property type="molecule type" value="Genomic_DNA"/>
</dbReference>
<evidence type="ECO:0000313" key="2">
    <source>
        <dbReference type="EMBL" id="AMY12331.1"/>
    </source>
</evidence>
<dbReference type="Pfam" id="PF01370">
    <property type="entry name" value="Epimerase"/>
    <property type="match status" value="1"/>
</dbReference>
<dbReference type="Gene3D" id="3.40.50.720">
    <property type="entry name" value="NAD(P)-binding Rossmann-like Domain"/>
    <property type="match status" value="1"/>
</dbReference>
<name>A0A143PVD0_LUTPR</name>
<dbReference type="STRING" id="1855912.LuPra_05604"/>
<feature type="domain" description="NAD-dependent epimerase/dehydratase" evidence="1">
    <location>
        <begin position="3"/>
        <end position="211"/>
    </location>
</feature>
<keyword evidence="3" id="KW-1185">Reference proteome</keyword>
<dbReference type="SUPFAM" id="SSF51735">
    <property type="entry name" value="NAD(P)-binding Rossmann-fold domains"/>
    <property type="match status" value="1"/>
</dbReference>
<sequence>MRVFVTGATGYVGTAVVDALQRASHDVVALVRHQEKARRLADRGIDTAVGTLGNPNMWRQQASTCDGFIHAGFETSAKSVEIERIALDALIDLARHAGERGPASLIYTSVIWVLGATPEPADESAPLAPTGLAAWRPAHEQLVLSAATAQLRTAVIRPGIVYGGARGIVADMLASAENGLMRIVGSGENHWPLVYDRDLADLYVRVLASKDGRGVFHGTDEADEQVRTIADAIAAHRPHPPDIRFVPLAEARAKTGAYADALALDQRVRSPRAHALGWAPSLRSVSGNIPRLFEELRRGRLARQEQEHHDS</sequence>
<evidence type="ECO:0000259" key="1">
    <source>
        <dbReference type="Pfam" id="PF01370"/>
    </source>
</evidence>
<dbReference type="Proteomes" id="UP000076079">
    <property type="component" value="Chromosome"/>
</dbReference>
<proteinExistence type="predicted"/>
<dbReference type="KEGG" id="abac:LuPra_05604"/>
<organism evidence="2 3">
    <name type="scientific">Luteitalea pratensis</name>
    <dbReference type="NCBI Taxonomy" id="1855912"/>
    <lineage>
        <taxon>Bacteria</taxon>
        <taxon>Pseudomonadati</taxon>
        <taxon>Acidobacteriota</taxon>
        <taxon>Vicinamibacteria</taxon>
        <taxon>Vicinamibacterales</taxon>
        <taxon>Vicinamibacteraceae</taxon>
        <taxon>Luteitalea</taxon>
    </lineage>
</organism>
<protein>
    <submittedName>
        <fullName evidence="2">Hopanoid-associated sugar epimerase</fullName>
    </submittedName>
</protein>
<dbReference type="AlphaFoldDB" id="A0A143PVD0"/>
<dbReference type="PANTHER" id="PTHR48079:SF6">
    <property type="entry name" value="NAD(P)-BINDING DOMAIN-CONTAINING PROTEIN-RELATED"/>
    <property type="match status" value="1"/>
</dbReference>
<dbReference type="GO" id="GO:0005737">
    <property type="term" value="C:cytoplasm"/>
    <property type="evidence" value="ECO:0007669"/>
    <property type="project" value="TreeGrafter"/>
</dbReference>
<dbReference type="InterPro" id="IPR051783">
    <property type="entry name" value="NAD(P)-dependent_oxidoreduct"/>
</dbReference>